<proteinExistence type="predicted"/>
<comment type="caution">
    <text evidence="2">The sequence shown here is derived from an EMBL/GenBank/DDBJ whole genome shotgun (WGS) entry which is preliminary data.</text>
</comment>
<keyword evidence="1" id="KW-0472">Membrane</keyword>
<evidence type="ECO:0000313" key="3">
    <source>
        <dbReference type="Proteomes" id="UP000005546"/>
    </source>
</evidence>
<dbReference type="AlphaFoldDB" id="F3QW97"/>
<evidence type="ECO:0000256" key="1">
    <source>
        <dbReference type="SAM" id="Phobius"/>
    </source>
</evidence>
<accession>F3QW97</accession>
<feature type="transmembrane region" description="Helical" evidence="1">
    <location>
        <begin position="20"/>
        <end position="43"/>
    </location>
</feature>
<organism evidence="2 3">
    <name type="scientific">Paraprevotella xylaniphila YIT 11841</name>
    <dbReference type="NCBI Taxonomy" id="762982"/>
    <lineage>
        <taxon>Bacteria</taxon>
        <taxon>Pseudomonadati</taxon>
        <taxon>Bacteroidota</taxon>
        <taxon>Bacteroidia</taxon>
        <taxon>Bacteroidales</taxon>
        <taxon>Prevotellaceae</taxon>
        <taxon>Paraprevotella</taxon>
    </lineage>
</organism>
<keyword evidence="1" id="KW-1133">Transmembrane helix</keyword>
<keyword evidence="1" id="KW-0812">Transmembrane</keyword>
<reference evidence="2 3" key="1">
    <citation type="submission" date="2011-02" db="EMBL/GenBank/DDBJ databases">
        <authorList>
            <person name="Weinstock G."/>
            <person name="Sodergren E."/>
            <person name="Clifton S."/>
            <person name="Fulton L."/>
            <person name="Fulton B."/>
            <person name="Courtney L."/>
            <person name="Fronick C."/>
            <person name="Harrison M."/>
            <person name="Strong C."/>
            <person name="Farmer C."/>
            <person name="Delahaunty K."/>
            <person name="Markovic C."/>
            <person name="Hall O."/>
            <person name="Minx P."/>
            <person name="Tomlinson C."/>
            <person name="Mitreva M."/>
            <person name="Hou S."/>
            <person name="Chen J."/>
            <person name="Wollam A."/>
            <person name="Pepin K.H."/>
            <person name="Johnson M."/>
            <person name="Bhonagiri V."/>
            <person name="Zhang X."/>
            <person name="Suruliraj S."/>
            <person name="Warren W."/>
            <person name="Chinwalla A."/>
            <person name="Mardis E.R."/>
            <person name="Wilson R.K."/>
        </authorList>
    </citation>
    <scope>NUCLEOTIDE SEQUENCE [LARGE SCALE GENOMIC DNA]</scope>
    <source>
        <strain evidence="2 3">YIT 11841</strain>
    </source>
</reference>
<dbReference type="Proteomes" id="UP000005546">
    <property type="component" value="Unassembled WGS sequence"/>
</dbReference>
<gene>
    <name evidence="2" type="ORF">HMPREF9442_02480</name>
</gene>
<name>F3QW97_9BACT</name>
<evidence type="ECO:0000313" key="2">
    <source>
        <dbReference type="EMBL" id="EGG52122.1"/>
    </source>
</evidence>
<protein>
    <submittedName>
        <fullName evidence="2">Uncharacterized protein</fullName>
    </submittedName>
</protein>
<keyword evidence="3" id="KW-1185">Reference proteome</keyword>
<dbReference type="STRING" id="762982.HMPREF9442_02480"/>
<dbReference type="HOGENOM" id="CLU_2618847_0_0_10"/>
<dbReference type="EMBL" id="AFBR01000071">
    <property type="protein sequence ID" value="EGG52122.1"/>
    <property type="molecule type" value="Genomic_DNA"/>
</dbReference>
<sequence>MDVLLCIFNAVIFDKRILFFLFHNLYAILFCCIVTFCFAKVLIDCQNAMGRNPVFLEKKKRYFSKLMIRIKFMQNSYE</sequence>